<sequence>MRSKPHPRPRGWRRPRWGSLTGRRGARSRESGSRGSGSSGTALFDGSEGRRAAGVADRIIREKSDDVDLNVEKAVGRFEAEARELRHSAKKQRANSKAGGGGKGPRGKGGRSGGDKPQGKAGKRRK</sequence>
<evidence type="ECO:0000256" key="1">
    <source>
        <dbReference type="SAM" id="MobiDB-lite"/>
    </source>
</evidence>
<feature type="region of interest" description="Disordered" evidence="1">
    <location>
        <begin position="1"/>
        <end position="53"/>
    </location>
</feature>
<feature type="region of interest" description="Disordered" evidence="1">
    <location>
        <begin position="82"/>
        <end position="126"/>
    </location>
</feature>
<evidence type="ECO:0000313" key="2">
    <source>
        <dbReference type="EMBL" id="JAC60401.1"/>
    </source>
</evidence>
<accession>A0A061QPT7</accession>
<protein>
    <submittedName>
        <fullName evidence="2">Ribosome biogenesis regulatory protein</fullName>
    </submittedName>
</protein>
<dbReference type="AlphaFoldDB" id="A0A061QPT7"/>
<gene>
    <name evidence="2" type="ORF">TSPGSL018_29050</name>
</gene>
<reference evidence="2" key="1">
    <citation type="submission" date="2014-05" db="EMBL/GenBank/DDBJ databases">
        <title>The transcriptome of the halophilic microalga Tetraselmis sp. GSL018 isolated from the Great Salt Lake, Utah.</title>
        <authorList>
            <person name="Jinkerson R.E."/>
            <person name="D'Adamo S."/>
            <person name="Posewitz M.C."/>
        </authorList>
    </citation>
    <scope>NUCLEOTIDE SEQUENCE</scope>
    <source>
        <strain evidence="2">GSL018</strain>
    </source>
</reference>
<proteinExistence type="predicted"/>
<feature type="compositionally biased region" description="Basic residues" evidence="1">
    <location>
        <begin position="1"/>
        <end position="16"/>
    </location>
</feature>
<dbReference type="EMBL" id="GBEZ01026846">
    <property type="protein sequence ID" value="JAC60401.1"/>
    <property type="molecule type" value="Transcribed_RNA"/>
</dbReference>
<organism evidence="2">
    <name type="scientific">Tetraselmis sp. GSL018</name>
    <dbReference type="NCBI Taxonomy" id="582737"/>
    <lineage>
        <taxon>Eukaryota</taxon>
        <taxon>Viridiplantae</taxon>
        <taxon>Chlorophyta</taxon>
        <taxon>core chlorophytes</taxon>
        <taxon>Chlorodendrophyceae</taxon>
        <taxon>Chlorodendrales</taxon>
        <taxon>Chlorodendraceae</taxon>
        <taxon>Tetraselmis</taxon>
    </lineage>
</organism>
<name>A0A061QPT7_9CHLO</name>